<feature type="transmembrane region" description="Helical" evidence="2">
    <location>
        <begin position="263"/>
        <end position="284"/>
    </location>
</feature>
<keyword evidence="2" id="KW-1133">Transmembrane helix</keyword>
<dbReference type="Proteomes" id="UP000032101">
    <property type="component" value="Unassembled WGS sequence"/>
</dbReference>
<dbReference type="RefSeq" id="WP_042728604.1">
    <property type="nucleotide sequence ID" value="NZ_JXNZ01000024.1"/>
</dbReference>
<organism evidence="4 5">
    <name type="scientific">Pseudomonas fluorescens</name>
    <dbReference type="NCBI Taxonomy" id="294"/>
    <lineage>
        <taxon>Bacteria</taxon>
        <taxon>Pseudomonadati</taxon>
        <taxon>Pseudomonadota</taxon>
        <taxon>Gammaproteobacteria</taxon>
        <taxon>Pseudomonadales</taxon>
        <taxon>Pseudomonadaceae</taxon>
        <taxon>Pseudomonas</taxon>
    </lineage>
</organism>
<sequence>MSGPDIVMIRRPVLSGYQPIEALWFPAERFSEHERARLILSHWQTDAKAYRFADGDLLRFPKACARLCEGLAGWPLIRQGRTLCSARLSNEEMQHLAPADVWLVRGTQVSALHLRDATALAAGQWIDVSQYALLATYDCRDALPEPHAEPLVVQTDIREILGDSLAPVSPEREGVMRALLERQRQAAVDKATAAHRPPASASHSQGRGPLKDGLPGFIGVAVGTGIFAINALNGTRSPTTAPPAETVKPPRAVDPSGFDLDNALAWALIGTVFFVLFMLALMAGRAWVRRDGVRTTTGKATHVADAARPVQPSVPPRASGRPRGPARWRRWLTQLTRHSRLSALYGKRQAAYMQRMLDMFENGNLEEALRHAIPLGGGQGDAGQAFGTPTRRQDLTLSQHSAPGTRLLFEADLESHLKQVYRQSFERLDREGRIEEAVFVLAELLRARQEALDYLEKHQRHQQAADLALAWDMSASTIVRLLCLAGDWQRALQVARRDNAFADAVILLEKKWPEAAARLRLEWALALTEKGLWLQAVDVIWSLPAERERAAKWLLAAEAAGGSLAIGALVKRAILLPDTLTAYETWVEKLRSDPERVMDRATLAQALLAHKAYSPALAWLAAATVRAIICDQAGPQAHLTQNQLQALVKMSKDKLLQADLPGNGLPRNKRLNQGLERVSDPLSFTAPDRGVRAICDAVPLTDGRYLLALGEAGASVVEANGKCAFHFPVPTQVIVLGHSRQVALALARRGDVWRICKLDLVNRSASDLGVLMLDAFARTFDGTAWTVGRGTQLRVVDVGRRLETLWHVGDLPGQITSIRDDEHNESVFLQTPQQALLWHYRLPERRLLRREPLPVRRQAHSWQVFDAVGRTVELWIEDGVDDDPALMVYEGVTSKRYRLPGFNTESADPLHVYPFAQWLVIGFRVGEDEARWHFIHRSSDRLCAVMDWPLEHAQLRFVGSECVLFDHQGRLWQIDVARSTTAALSVQ</sequence>
<evidence type="ECO:0000256" key="2">
    <source>
        <dbReference type="SAM" id="Phobius"/>
    </source>
</evidence>
<dbReference type="EMBL" id="JXNZ01000024">
    <property type="protein sequence ID" value="KIQ60670.1"/>
    <property type="molecule type" value="Genomic_DNA"/>
</dbReference>
<feature type="region of interest" description="Disordered" evidence="1">
    <location>
        <begin position="299"/>
        <end position="325"/>
    </location>
</feature>
<protein>
    <recommendedName>
        <fullName evidence="3">MoxR-vWA-beta-propeller ternary system domain-containing protein</fullName>
    </recommendedName>
</protein>
<keyword evidence="2" id="KW-0812">Transmembrane</keyword>
<dbReference type="InterPro" id="IPR045547">
    <property type="entry name" value="bpX6"/>
</dbReference>
<keyword evidence="2" id="KW-0472">Membrane</keyword>
<dbReference type="AlphaFoldDB" id="A0A0D0MYA5"/>
<dbReference type="Pfam" id="PF19922">
    <property type="entry name" value="bpX6"/>
    <property type="match status" value="1"/>
</dbReference>
<feature type="transmembrane region" description="Helical" evidence="2">
    <location>
        <begin position="214"/>
        <end position="232"/>
    </location>
</feature>
<evidence type="ECO:0000313" key="5">
    <source>
        <dbReference type="Proteomes" id="UP000032101"/>
    </source>
</evidence>
<evidence type="ECO:0000313" key="4">
    <source>
        <dbReference type="EMBL" id="KIQ60670.1"/>
    </source>
</evidence>
<gene>
    <name evidence="4" type="ORF">RL74_04400</name>
</gene>
<evidence type="ECO:0000259" key="3">
    <source>
        <dbReference type="Pfam" id="PF19922"/>
    </source>
</evidence>
<accession>A0A0D0MYA5</accession>
<feature type="region of interest" description="Disordered" evidence="1">
    <location>
        <begin position="189"/>
        <end position="209"/>
    </location>
</feature>
<dbReference type="OrthoDB" id="3652574at2"/>
<proteinExistence type="predicted"/>
<reference evidence="4 5" key="1">
    <citation type="submission" date="2015-01" db="EMBL/GenBank/DDBJ databases">
        <title>Draft Genome Sequence of the Biocontrol and Plant Growth-Promoting Rhizobacteria (PGPR) Pseudomonas fluorescens UM270.</title>
        <authorList>
            <person name="Hernandez-Salmeron J.E."/>
            <person name="Santoyo G."/>
            <person name="Moreno-Hagelsieb G."/>
            <person name="Hernandez-Leon R."/>
        </authorList>
    </citation>
    <scope>NUCLEOTIDE SEQUENCE [LARGE SCALE GENOMIC DNA]</scope>
    <source>
        <strain evidence="4 5">UM270</strain>
    </source>
</reference>
<comment type="caution">
    <text evidence="4">The sequence shown here is derived from an EMBL/GenBank/DDBJ whole genome shotgun (WGS) entry which is preliminary data.</text>
</comment>
<feature type="domain" description="MoxR-vWA-beta-propeller ternary system" evidence="3">
    <location>
        <begin position="9"/>
        <end position="178"/>
    </location>
</feature>
<evidence type="ECO:0000256" key="1">
    <source>
        <dbReference type="SAM" id="MobiDB-lite"/>
    </source>
</evidence>
<name>A0A0D0MYA5_PSEFL</name>
<feature type="compositionally biased region" description="Low complexity" evidence="1">
    <location>
        <begin position="194"/>
        <end position="204"/>
    </location>
</feature>
<dbReference type="PATRIC" id="fig|294.124.peg.897"/>